<dbReference type="GO" id="GO:0043565">
    <property type="term" value="F:sequence-specific DNA binding"/>
    <property type="evidence" value="ECO:0007669"/>
    <property type="project" value="InterPro"/>
</dbReference>
<dbReference type="FunFam" id="3.40.50.300:FF:000006">
    <property type="entry name" value="DNA-binding transcriptional regulator NtrC"/>
    <property type="match status" value="1"/>
</dbReference>
<dbReference type="SUPFAM" id="SSF52540">
    <property type="entry name" value="P-loop containing nucleoside triphosphate hydrolases"/>
    <property type="match status" value="1"/>
</dbReference>
<gene>
    <name evidence="9" type="ORF">JAZ07_18185</name>
</gene>
<dbReference type="InterPro" id="IPR027417">
    <property type="entry name" value="P-loop_NTPase"/>
</dbReference>
<dbReference type="Pfam" id="PF00072">
    <property type="entry name" value="Response_reg"/>
    <property type="match status" value="1"/>
</dbReference>
<proteinExistence type="predicted"/>
<dbReference type="GO" id="GO:0000160">
    <property type="term" value="P:phosphorelay signal transduction system"/>
    <property type="evidence" value="ECO:0007669"/>
    <property type="project" value="InterPro"/>
</dbReference>
<comment type="caution">
    <text evidence="9">The sequence shown here is derived from an EMBL/GenBank/DDBJ whole genome shotgun (WGS) entry which is preliminary data.</text>
</comment>
<dbReference type="PROSITE" id="PS00676">
    <property type="entry name" value="SIGMA54_INTERACT_2"/>
    <property type="match status" value="1"/>
</dbReference>
<dbReference type="PROSITE" id="PS00688">
    <property type="entry name" value="SIGMA54_INTERACT_3"/>
    <property type="match status" value="1"/>
</dbReference>
<evidence type="ECO:0000256" key="2">
    <source>
        <dbReference type="ARBA" id="ARBA00022840"/>
    </source>
</evidence>
<dbReference type="Pfam" id="PF02954">
    <property type="entry name" value="HTH_8"/>
    <property type="match status" value="1"/>
</dbReference>
<reference evidence="9" key="1">
    <citation type="journal article" date="2021" name="Proc. Natl. Acad. Sci. U.S.A.">
        <title>Global biogeography of chemosynthetic symbionts reveals both localized and globally distributed symbiont groups. .</title>
        <authorList>
            <person name="Osvatic J.T."/>
            <person name="Wilkins L.G.E."/>
            <person name="Leibrecht L."/>
            <person name="Leray M."/>
            <person name="Zauner S."/>
            <person name="Polzin J."/>
            <person name="Camacho Y."/>
            <person name="Gros O."/>
            <person name="van Gils J.A."/>
            <person name="Eisen J.A."/>
            <person name="Petersen J.M."/>
            <person name="Yuen B."/>
        </authorList>
    </citation>
    <scope>NUCLEOTIDE SEQUENCE</scope>
    <source>
        <strain evidence="9">MAGclacostrist064TRANS</strain>
    </source>
</reference>
<dbReference type="SUPFAM" id="SSF52172">
    <property type="entry name" value="CheY-like"/>
    <property type="match status" value="1"/>
</dbReference>
<keyword evidence="3" id="KW-0805">Transcription regulation</keyword>
<dbReference type="InterPro" id="IPR001789">
    <property type="entry name" value="Sig_transdc_resp-reg_receiver"/>
</dbReference>
<dbReference type="Pfam" id="PF00158">
    <property type="entry name" value="Sigma54_activat"/>
    <property type="match status" value="1"/>
</dbReference>
<feature type="domain" description="Sigma-54 factor interaction" evidence="7">
    <location>
        <begin position="137"/>
        <end position="366"/>
    </location>
</feature>
<dbReference type="InterPro" id="IPR002197">
    <property type="entry name" value="HTH_Fis"/>
</dbReference>
<keyword evidence="6" id="KW-0597">Phosphoprotein</keyword>
<dbReference type="Gene3D" id="3.40.50.300">
    <property type="entry name" value="P-loop containing nucleotide triphosphate hydrolases"/>
    <property type="match status" value="1"/>
</dbReference>
<dbReference type="SUPFAM" id="SSF46689">
    <property type="entry name" value="Homeodomain-like"/>
    <property type="match status" value="1"/>
</dbReference>
<dbReference type="PROSITE" id="PS50045">
    <property type="entry name" value="SIGMA54_INTERACT_4"/>
    <property type="match status" value="1"/>
</dbReference>
<dbReference type="InterPro" id="IPR002078">
    <property type="entry name" value="Sigma_54_int"/>
</dbReference>
<dbReference type="PROSITE" id="PS00675">
    <property type="entry name" value="SIGMA54_INTERACT_1"/>
    <property type="match status" value="1"/>
</dbReference>
<protein>
    <submittedName>
        <fullName evidence="9">Sigma-54 dependent transcriptional regulator</fullName>
    </submittedName>
</protein>
<dbReference type="InterPro" id="IPR058031">
    <property type="entry name" value="AAA_lid_NorR"/>
</dbReference>
<evidence type="ECO:0000256" key="3">
    <source>
        <dbReference type="ARBA" id="ARBA00023015"/>
    </source>
</evidence>
<dbReference type="SMART" id="SM00382">
    <property type="entry name" value="AAA"/>
    <property type="match status" value="1"/>
</dbReference>
<dbReference type="EMBL" id="JAEPCM010000662">
    <property type="protein sequence ID" value="MCG7948274.1"/>
    <property type="molecule type" value="Genomic_DNA"/>
</dbReference>
<dbReference type="PANTHER" id="PTHR32071:SF113">
    <property type="entry name" value="ALGINATE BIOSYNTHESIS TRANSCRIPTIONAL REGULATORY PROTEIN ALGB"/>
    <property type="match status" value="1"/>
</dbReference>
<keyword evidence="2" id="KW-0067">ATP-binding</keyword>
<dbReference type="Pfam" id="PF25601">
    <property type="entry name" value="AAA_lid_14"/>
    <property type="match status" value="1"/>
</dbReference>
<name>A0A9E4T779_9GAMM</name>
<feature type="domain" description="Response regulatory" evidence="8">
    <location>
        <begin position="3"/>
        <end position="117"/>
    </location>
</feature>
<evidence type="ECO:0000256" key="4">
    <source>
        <dbReference type="ARBA" id="ARBA00023125"/>
    </source>
</evidence>
<dbReference type="PROSITE" id="PS50110">
    <property type="entry name" value="RESPONSE_REGULATORY"/>
    <property type="match status" value="1"/>
</dbReference>
<evidence type="ECO:0000259" key="7">
    <source>
        <dbReference type="PROSITE" id="PS50045"/>
    </source>
</evidence>
<dbReference type="GO" id="GO:0006355">
    <property type="term" value="P:regulation of DNA-templated transcription"/>
    <property type="evidence" value="ECO:0007669"/>
    <property type="project" value="InterPro"/>
</dbReference>
<dbReference type="InterPro" id="IPR003593">
    <property type="entry name" value="AAA+_ATPase"/>
</dbReference>
<evidence type="ECO:0000313" key="10">
    <source>
        <dbReference type="Proteomes" id="UP000886667"/>
    </source>
</evidence>
<keyword evidence="1" id="KW-0547">Nucleotide-binding</keyword>
<dbReference type="InterPro" id="IPR025943">
    <property type="entry name" value="Sigma_54_int_dom_ATP-bd_2"/>
</dbReference>
<dbReference type="Gene3D" id="1.10.10.60">
    <property type="entry name" value="Homeodomain-like"/>
    <property type="match status" value="1"/>
</dbReference>
<sequence>MTRILLVDDDIASCRTLQLHLSGLGHEVSMAHSVDEGLQLLDEFKPGLVVLDIRMPGKSGLQGLPEFKSALPGVRIIMITAFHDMESTIEAMQKGADDYIHKPIDIDEFDGAVEKLLSHGEGELVETDSQNFSSLTMVGNSRAMKEIFKTIGLVAKSPATVLITGESGTGKELVARAIHRSGENPDGPFVVVNCAAIVETLLESDMFGHEKGAFTGAVAKQVGKFTLAENGTIFLDEVGELSPVMQAKLLRVIQHKEFTPLGAKESKVTNARIIAATNVNLAQQVSHGAFREDLFYRLQVVNIHLPPLRERKEDIMGLVQALLARINGELNRKVARITSDALRCLQDYHWPGNVRELENALMKAVALCPTDTLSCDLLPMEITGVSLEEVENQPVVGRPVSLQAMEKAHVKQVLQMVDWHKGRACEILEISRPRLRRMIQQYELQPPPGFVADKDNGD</sequence>
<dbReference type="AlphaFoldDB" id="A0A9E4T779"/>
<accession>A0A9E4T779</accession>
<evidence type="ECO:0000259" key="8">
    <source>
        <dbReference type="PROSITE" id="PS50110"/>
    </source>
</evidence>
<dbReference type="Gene3D" id="3.40.50.2300">
    <property type="match status" value="1"/>
</dbReference>
<feature type="modified residue" description="4-aspartylphosphate" evidence="6">
    <location>
        <position position="52"/>
    </location>
</feature>
<dbReference type="GO" id="GO:0005524">
    <property type="term" value="F:ATP binding"/>
    <property type="evidence" value="ECO:0007669"/>
    <property type="project" value="UniProtKB-KW"/>
</dbReference>
<dbReference type="SMART" id="SM00448">
    <property type="entry name" value="REC"/>
    <property type="match status" value="1"/>
</dbReference>
<dbReference type="InterPro" id="IPR025944">
    <property type="entry name" value="Sigma_54_int_dom_CS"/>
</dbReference>
<dbReference type="CDD" id="cd00009">
    <property type="entry name" value="AAA"/>
    <property type="match status" value="1"/>
</dbReference>
<dbReference type="Gene3D" id="1.10.8.60">
    <property type="match status" value="1"/>
</dbReference>
<evidence type="ECO:0000256" key="5">
    <source>
        <dbReference type="ARBA" id="ARBA00023163"/>
    </source>
</evidence>
<evidence type="ECO:0000313" key="9">
    <source>
        <dbReference type="EMBL" id="MCG7948274.1"/>
    </source>
</evidence>
<dbReference type="Proteomes" id="UP000886667">
    <property type="component" value="Unassembled WGS sequence"/>
</dbReference>
<dbReference type="InterPro" id="IPR011006">
    <property type="entry name" value="CheY-like_superfamily"/>
</dbReference>
<evidence type="ECO:0000256" key="1">
    <source>
        <dbReference type="ARBA" id="ARBA00022741"/>
    </source>
</evidence>
<dbReference type="PANTHER" id="PTHR32071">
    <property type="entry name" value="TRANSCRIPTIONAL REGULATORY PROTEIN"/>
    <property type="match status" value="1"/>
</dbReference>
<dbReference type="InterPro" id="IPR009057">
    <property type="entry name" value="Homeodomain-like_sf"/>
</dbReference>
<evidence type="ECO:0000256" key="6">
    <source>
        <dbReference type="PROSITE-ProRule" id="PRU00169"/>
    </source>
</evidence>
<organism evidence="9 10">
    <name type="scientific">Candidatus Thiodiazotropha taylori</name>
    <dbReference type="NCBI Taxonomy" id="2792791"/>
    <lineage>
        <taxon>Bacteria</taxon>
        <taxon>Pseudomonadati</taxon>
        <taxon>Pseudomonadota</taxon>
        <taxon>Gammaproteobacteria</taxon>
        <taxon>Chromatiales</taxon>
        <taxon>Sedimenticolaceae</taxon>
        <taxon>Candidatus Thiodiazotropha</taxon>
    </lineage>
</organism>
<keyword evidence="4" id="KW-0238">DNA-binding</keyword>
<keyword evidence="5" id="KW-0804">Transcription</keyword>
<dbReference type="InterPro" id="IPR025662">
    <property type="entry name" value="Sigma_54_int_dom_ATP-bd_1"/>
</dbReference>